<proteinExistence type="predicted"/>
<comment type="caution">
    <text evidence="2">The sequence shown here is derived from an EMBL/GenBank/DDBJ whole genome shotgun (WGS) entry which is preliminary data.</text>
</comment>
<organism evidence="2 3">
    <name type="scientific">Paramecium sonneborni</name>
    <dbReference type="NCBI Taxonomy" id="65129"/>
    <lineage>
        <taxon>Eukaryota</taxon>
        <taxon>Sar</taxon>
        <taxon>Alveolata</taxon>
        <taxon>Ciliophora</taxon>
        <taxon>Intramacronucleata</taxon>
        <taxon>Oligohymenophorea</taxon>
        <taxon>Peniculida</taxon>
        <taxon>Parameciidae</taxon>
        <taxon>Paramecium</taxon>
    </lineage>
</organism>
<keyword evidence="1" id="KW-1133">Transmembrane helix</keyword>
<name>A0A8S1RFR8_9CILI</name>
<dbReference type="InterPro" id="IPR006212">
    <property type="entry name" value="Furin_repeat"/>
</dbReference>
<evidence type="ECO:0000313" key="2">
    <source>
        <dbReference type="EMBL" id="CAD8125900.1"/>
    </source>
</evidence>
<dbReference type="OrthoDB" id="283575at2759"/>
<keyword evidence="1" id="KW-0812">Transmembrane</keyword>
<feature type="transmembrane region" description="Helical" evidence="1">
    <location>
        <begin position="192"/>
        <end position="212"/>
    </location>
</feature>
<keyword evidence="1" id="KW-0472">Membrane</keyword>
<dbReference type="EMBL" id="CAJJDN010000163">
    <property type="protein sequence ID" value="CAD8125900.1"/>
    <property type="molecule type" value="Genomic_DNA"/>
</dbReference>
<reference evidence="2" key="1">
    <citation type="submission" date="2021-01" db="EMBL/GenBank/DDBJ databases">
        <authorList>
            <consortium name="Genoscope - CEA"/>
            <person name="William W."/>
        </authorList>
    </citation>
    <scope>NUCLEOTIDE SEQUENCE</scope>
</reference>
<dbReference type="Proteomes" id="UP000692954">
    <property type="component" value="Unassembled WGS sequence"/>
</dbReference>
<dbReference type="CDD" id="cd00064">
    <property type="entry name" value="FU"/>
    <property type="match status" value="1"/>
</dbReference>
<keyword evidence="3" id="KW-1185">Reference proteome</keyword>
<accession>A0A8S1RFR8</accession>
<dbReference type="AlphaFoldDB" id="A0A8S1RFR8"/>
<dbReference type="InterPro" id="IPR005127">
    <property type="entry name" value="Giardia_VSP"/>
</dbReference>
<feature type="transmembrane region" description="Helical" evidence="1">
    <location>
        <begin position="131"/>
        <end position="150"/>
    </location>
</feature>
<evidence type="ECO:0000256" key="1">
    <source>
        <dbReference type="SAM" id="Phobius"/>
    </source>
</evidence>
<feature type="transmembrane region" description="Helical" evidence="1">
    <location>
        <begin position="170"/>
        <end position="186"/>
    </location>
</feature>
<protein>
    <submittedName>
        <fullName evidence="2">Uncharacterized protein</fullName>
    </submittedName>
</protein>
<evidence type="ECO:0000313" key="3">
    <source>
        <dbReference type="Proteomes" id="UP000692954"/>
    </source>
</evidence>
<dbReference type="Pfam" id="PF03302">
    <property type="entry name" value="VSP"/>
    <property type="match status" value="1"/>
</dbReference>
<gene>
    <name evidence="2" type="ORF">PSON_ATCC_30995.1.T1630037</name>
</gene>
<sequence>MLFQGEDNTFLSSNICQVCQQPCKTCTSLNSCTSCIEGYCMDSNNTCQVCSSDCNTCMNNNTKCTSCKVGYYLKDDRCFECDSNCIECTSFNDCIKCKSPAISNIKHNCELQKLVLILNVLNVILKIHVKLVQYLNLQIIIIAQFVMIIVNHVNSMLKHVLLVEMDHIQIYLLILVMNAIYHVRLVNNQVVIVYNVQIIITYHLIIFVRSVIQIVNLVNYQKIIVQVVNLINIYKMQNVDYVQNKWMDVKVVLISKVVQIVLKVYYQGIENSCIKCPSECQVSNSSTNCSECSFTSYQYNSTTSNK</sequence>